<sequence>MAAVYCKGKEHQAWYNVVSNSYTPLSRARQPRSIPRLPPPPLGVLYPSYRIRTNQKLPLAHFPSNPFFLAYRSLHRRTSQPPGTLAHPRRV</sequence>
<evidence type="ECO:0000313" key="2">
    <source>
        <dbReference type="Proteomes" id="UP000217790"/>
    </source>
</evidence>
<gene>
    <name evidence="1" type="ORF">ARMGADRAFT_300049</name>
</gene>
<dbReference type="EMBL" id="KZ293665">
    <property type="protein sequence ID" value="PBK90565.1"/>
    <property type="molecule type" value="Genomic_DNA"/>
</dbReference>
<organism evidence="1 2">
    <name type="scientific">Armillaria gallica</name>
    <name type="common">Bulbous honey fungus</name>
    <name type="synonym">Armillaria bulbosa</name>
    <dbReference type="NCBI Taxonomy" id="47427"/>
    <lineage>
        <taxon>Eukaryota</taxon>
        <taxon>Fungi</taxon>
        <taxon>Dikarya</taxon>
        <taxon>Basidiomycota</taxon>
        <taxon>Agaricomycotina</taxon>
        <taxon>Agaricomycetes</taxon>
        <taxon>Agaricomycetidae</taxon>
        <taxon>Agaricales</taxon>
        <taxon>Marasmiineae</taxon>
        <taxon>Physalacriaceae</taxon>
        <taxon>Armillaria</taxon>
    </lineage>
</organism>
<reference evidence="2" key="1">
    <citation type="journal article" date="2017" name="Nat. Ecol. Evol.">
        <title>Genome expansion and lineage-specific genetic innovations in the forest pathogenic fungi Armillaria.</title>
        <authorList>
            <person name="Sipos G."/>
            <person name="Prasanna A.N."/>
            <person name="Walter M.C."/>
            <person name="O'Connor E."/>
            <person name="Balint B."/>
            <person name="Krizsan K."/>
            <person name="Kiss B."/>
            <person name="Hess J."/>
            <person name="Varga T."/>
            <person name="Slot J."/>
            <person name="Riley R."/>
            <person name="Boka B."/>
            <person name="Rigling D."/>
            <person name="Barry K."/>
            <person name="Lee J."/>
            <person name="Mihaltcheva S."/>
            <person name="LaButti K."/>
            <person name="Lipzen A."/>
            <person name="Waldron R."/>
            <person name="Moloney N.M."/>
            <person name="Sperisen C."/>
            <person name="Kredics L."/>
            <person name="Vagvoelgyi C."/>
            <person name="Patrignani A."/>
            <person name="Fitzpatrick D."/>
            <person name="Nagy I."/>
            <person name="Doyle S."/>
            <person name="Anderson J.B."/>
            <person name="Grigoriev I.V."/>
            <person name="Gueldener U."/>
            <person name="Muensterkoetter M."/>
            <person name="Nagy L.G."/>
        </authorList>
    </citation>
    <scope>NUCLEOTIDE SEQUENCE [LARGE SCALE GENOMIC DNA]</scope>
    <source>
        <strain evidence="2">Ar21-2</strain>
    </source>
</reference>
<keyword evidence="2" id="KW-1185">Reference proteome</keyword>
<evidence type="ECO:0000313" key="1">
    <source>
        <dbReference type="EMBL" id="PBK90565.1"/>
    </source>
</evidence>
<dbReference type="InParanoid" id="A0A2H3D5P3"/>
<name>A0A2H3D5P3_ARMGA</name>
<proteinExistence type="predicted"/>
<dbReference type="Proteomes" id="UP000217790">
    <property type="component" value="Unassembled WGS sequence"/>
</dbReference>
<protein>
    <submittedName>
        <fullName evidence="1">Uncharacterized protein</fullName>
    </submittedName>
</protein>
<dbReference type="AlphaFoldDB" id="A0A2H3D5P3"/>
<accession>A0A2H3D5P3</accession>